<reference evidence="2 3" key="1">
    <citation type="submission" date="2015-12" db="EMBL/GenBank/DDBJ databases">
        <title>The genome of Folsomia candida.</title>
        <authorList>
            <person name="Faddeeva A."/>
            <person name="Derks M.F."/>
            <person name="Anvar Y."/>
            <person name="Smit S."/>
            <person name="Van Straalen N."/>
            <person name="Roelofs D."/>
        </authorList>
    </citation>
    <scope>NUCLEOTIDE SEQUENCE [LARGE SCALE GENOMIC DNA]</scope>
    <source>
        <strain evidence="2 3">VU population</strain>
        <tissue evidence="2">Whole body</tissue>
    </source>
</reference>
<keyword evidence="1" id="KW-0472">Membrane</keyword>
<feature type="transmembrane region" description="Helical" evidence="1">
    <location>
        <begin position="198"/>
        <end position="222"/>
    </location>
</feature>
<sequence length="334" mass="39225">MFPKRFQLLVETYLFFAALTLIRCVEMDKENTFEFNVCAVVAFATTLPIVAYFMQMFQADGITELCNVMFKYAEDYKPDPLFYSSVLLILEGLGYFFFGAFLLYFWEDLPIFWMSLVPKETPNYNMIFVCFLLYGSSGFFVIPAIVVTMVLILMILVALMFPIHAIEFNCKLPSTKYMTHSAFRSVAHFPLEYRKSELLHLLAMKIFGIYFIPFQSLAMNFVLYTNFVLIRHWDRLDYGTRLLTFAWSAGIQTFWYFVLHFGERFYSYSKRNRVSWKFMATKDSQEAKYMSKFRKSTRPLGLGYDGYFIIKPLSVLKFVKGVVRGTIRVLLTLQ</sequence>
<keyword evidence="1" id="KW-1133">Transmembrane helix</keyword>
<feature type="transmembrane region" description="Helical" evidence="1">
    <location>
        <begin position="81"/>
        <end position="106"/>
    </location>
</feature>
<accession>A0A226EBD7</accession>
<dbReference type="EMBL" id="LNIX01000005">
    <property type="protein sequence ID" value="OXA54719.1"/>
    <property type="molecule type" value="Genomic_DNA"/>
</dbReference>
<comment type="caution">
    <text evidence="2">The sequence shown here is derived from an EMBL/GenBank/DDBJ whole genome shotgun (WGS) entry which is preliminary data.</text>
</comment>
<evidence type="ECO:0000256" key="1">
    <source>
        <dbReference type="SAM" id="Phobius"/>
    </source>
</evidence>
<organism evidence="2 3">
    <name type="scientific">Folsomia candida</name>
    <name type="common">Springtail</name>
    <dbReference type="NCBI Taxonomy" id="158441"/>
    <lineage>
        <taxon>Eukaryota</taxon>
        <taxon>Metazoa</taxon>
        <taxon>Ecdysozoa</taxon>
        <taxon>Arthropoda</taxon>
        <taxon>Hexapoda</taxon>
        <taxon>Collembola</taxon>
        <taxon>Entomobryomorpha</taxon>
        <taxon>Isotomoidea</taxon>
        <taxon>Isotomidae</taxon>
        <taxon>Proisotominae</taxon>
        <taxon>Folsomia</taxon>
    </lineage>
</organism>
<protein>
    <submittedName>
        <fullName evidence="2">Uncharacterized protein</fullName>
    </submittedName>
</protein>
<keyword evidence="1" id="KW-0812">Transmembrane</keyword>
<feature type="transmembrane region" description="Helical" evidence="1">
    <location>
        <begin position="34"/>
        <end position="54"/>
    </location>
</feature>
<feature type="transmembrane region" description="Helical" evidence="1">
    <location>
        <begin position="126"/>
        <end position="159"/>
    </location>
</feature>
<gene>
    <name evidence="2" type="ORF">Fcan01_11211</name>
</gene>
<dbReference type="AlphaFoldDB" id="A0A226EBD7"/>
<evidence type="ECO:0000313" key="3">
    <source>
        <dbReference type="Proteomes" id="UP000198287"/>
    </source>
</evidence>
<proteinExistence type="predicted"/>
<keyword evidence="3" id="KW-1185">Reference proteome</keyword>
<feature type="transmembrane region" description="Helical" evidence="1">
    <location>
        <begin position="242"/>
        <end position="262"/>
    </location>
</feature>
<dbReference type="Proteomes" id="UP000198287">
    <property type="component" value="Unassembled WGS sequence"/>
</dbReference>
<name>A0A226EBD7_FOLCA</name>
<evidence type="ECO:0000313" key="2">
    <source>
        <dbReference type="EMBL" id="OXA54719.1"/>
    </source>
</evidence>